<comment type="subcellular location">
    <subcellularLocation>
        <location evidence="1">Cell membrane</location>
        <topology evidence="1">Multi-pass membrane protein</topology>
    </subcellularLocation>
</comment>
<feature type="transmembrane region" description="Helical" evidence="6">
    <location>
        <begin position="757"/>
        <end position="777"/>
    </location>
</feature>
<dbReference type="GO" id="GO:0022857">
    <property type="term" value="F:transmembrane transporter activity"/>
    <property type="evidence" value="ECO:0007669"/>
    <property type="project" value="TreeGrafter"/>
</dbReference>
<feature type="transmembrane region" description="Helical" evidence="6">
    <location>
        <begin position="673"/>
        <end position="695"/>
    </location>
</feature>
<reference evidence="10" key="1">
    <citation type="submission" date="2018-08" db="EMBL/GenBank/DDBJ databases">
        <authorList>
            <person name="Liu Z.-W."/>
            <person name="Du Z.-J."/>
        </authorList>
    </citation>
    <scope>NUCLEOTIDE SEQUENCE [LARGE SCALE GENOMIC DNA]</scope>
    <source>
        <strain evidence="10">H4X</strain>
    </source>
</reference>
<keyword evidence="5 6" id="KW-0472">Membrane</keyword>
<evidence type="ECO:0000256" key="6">
    <source>
        <dbReference type="SAM" id="Phobius"/>
    </source>
</evidence>
<feature type="transmembrane region" description="Helical" evidence="6">
    <location>
        <begin position="716"/>
        <end position="737"/>
    </location>
</feature>
<proteinExistence type="predicted"/>
<organism evidence="9 10">
    <name type="scientific">Pontibacter diazotrophicus</name>
    <dbReference type="NCBI Taxonomy" id="1400979"/>
    <lineage>
        <taxon>Bacteria</taxon>
        <taxon>Pseudomonadati</taxon>
        <taxon>Bacteroidota</taxon>
        <taxon>Cytophagia</taxon>
        <taxon>Cytophagales</taxon>
        <taxon>Hymenobacteraceae</taxon>
        <taxon>Pontibacter</taxon>
    </lineage>
</organism>
<dbReference type="EMBL" id="QRGR01000006">
    <property type="protein sequence ID" value="RDV15989.1"/>
    <property type="molecule type" value="Genomic_DNA"/>
</dbReference>
<feature type="transmembrane region" description="Helical" evidence="6">
    <location>
        <begin position="21"/>
        <end position="41"/>
    </location>
</feature>
<feature type="transmembrane region" description="Helical" evidence="6">
    <location>
        <begin position="427"/>
        <end position="448"/>
    </location>
</feature>
<dbReference type="InterPro" id="IPR050250">
    <property type="entry name" value="Macrolide_Exporter_MacB"/>
</dbReference>
<evidence type="ECO:0000256" key="4">
    <source>
        <dbReference type="ARBA" id="ARBA00022989"/>
    </source>
</evidence>
<dbReference type="PANTHER" id="PTHR30572">
    <property type="entry name" value="MEMBRANE COMPONENT OF TRANSPORTER-RELATED"/>
    <property type="match status" value="1"/>
</dbReference>
<gene>
    <name evidence="9" type="ORF">DXT99_06335</name>
</gene>
<feature type="domain" description="MacB-like periplasmic core" evidence="8">
    <location>
        <begin position="20"/>
        <end position="238"/>
    </location>
</feature>
<protein>
    <submittedName>
        <fullName evidence="9">ABC transporter permease</fullName>
    </submittedName>
</protein>
<keyword evidence="2" id="KW-1003">Cell membrane</keyword>
<feature type="domain" description="ABC3 transporter permease C-terminal" evidence="7">
    <location>
        <begin position="291"/>
        <end position="407"/>
    </location>
</feature>
<comment type="caution">
    <text evidence="9">The sequence shown here is derived from an EMBL/GenBank/DDBJ whole genome shotgun (WGS) entry which is preliminary data.</text>
</comment>
<dbReference type="RefSeq" id="WP_115564702.1">
    <property type="nucleotide sequence ID" value="NZ_QRGR01000006.1"/>
</dbReference>
<dbReference type="PANTHER" id="PTHR30572:SF18">
    <property type="entry name" value="ABC-TYPE MACROLIDE FAMILY EXPORT SYSTEM PERMEASE COMPONENT 2"/>
    <property type="match status" value="1"/>
</dbReference>
<feature type="domain" description="MacB-like periplasmic core" evidence="8">
    <location>
        <begin position="465"/>
        <end position="598"/>
    </location>
</feature>
<evidence type="ECO:0000256" key="3">
    <source>
        <dbReference type="ARBA" id="ARBA00022692"/>
    </source>
</evidence>
<dbReference type="AlphaFoldDB" id="A0A3D8LEV5"/>
<dbReference type="InterPro" id="IPR003838">
    <property type="entry name" value="ABC3_permease_C"/>
</dbReference>
<feature type="transmembrane region" description="Helical" evidence="6">
    <location>
        <begin position="382"/>
        <end position="406"/>
    </location>
</feature>
<dbReference type="GO" id="GO:0005886">
    <property type="term" value="C:plasma membrane"/>
    <property type="evidence" value="ECO:0007669"/>
    <property type="project" value="UniProtKB-SubCell"/>
</dbReference>
<evidence type="ECO:0000313" key="9">
    <source>
        <dbReference type="EMBL" id="RDV15989.1"/>
    </source>
</evidence>
<feature type="transmembrane region" description="Helical" evidence="6">
    <location>
        <begin position="341"/>
        <end position="362"/>
    </location>
</feature>
<accession>A0A3D8LEV5</accession>
<dbReference type="Pfam" id="PF12704">
    <property type="entry name" value="MacB_PCD"/>
    <property type="match status" value="2"/>
</dbReference>
<evidence type="ECO:0000313" key="10">
    <source>
        <dbReference type="Proteomes" id="UP000256708"/>
    </source>
</evidence>
<name>A0A3D8LEV5_9BACT</name>
<keyword evidence="4 6" id="KW-1133">Transmembrane helix</keyword>
<dbReference type="PROSITE" id="PS51257">
    <property type="entry name" value="PROKAR_LIPOPROTEIN"/>
    <property type="match status" value="1"/>
</dbReference>
<dbReference type="InterPro" id="IPR025857">
    <property type="entry name" value="MacB_PCD"/>
</dbReference>
<feature type="transmembrane region" description="Helical" evidence="6">
    <location>
        <begin position="285"/>
        <end position="307"/>
    </location>
</feature>
<evidence type="ECO:0000256" key="2">
    <source>
        <dbReference type="ARBA" id="ARBA00022475"/>
    </source>
</evidence>
<sequence>MFSNYFKIAFRNLFRNKVYSTINIAGLAIGVASCVLIFLYVQDELSYESHFSKADRIVRLAGEIRFDSQEPNKFALSPPPIDHALRQDFPEVEHVIQLLPARTQTVWYKDKSFNEEDIFYTDSTLFEVFDYKFVAGDPNTALDEPRTIVLSEGMAEKYFGDAESAMGELLKFSNYSYKVTGVFHDQKHSHIIANAFLSRSTIAGEDDRTNQWFNMNRYTYVLLQSEAQIPVFQEKLDAFAANTITPWIKENELNASLKFILQPLKTIHFDTEFEADISPAGNISYVYIFAAVAVFILLIACINYMNLATARSSKRAKEVGLRKVVGAERSQIISQFIGESMLMTLMAVVLALGIVQMLVPLFNDLTNKSFASNFMFQWEFLLLLLAVIVFVGVVAGSYPAFFLSNFKPVDVLKSDKVPGGGSASLRKVLVVTQFTISLILIIGTIVVFTQMHFLRSRDLGFNKNQVMVIDIPSGDSTLVQRLPTLKQQLLRNPNVEMVSNADDIPAETMSKLMTLSEVDGKMVERTMNVMFVDYEFIDVLGIGLKEGRNYSRDMKTDLKGGLIINEAAAKWLGWSDPVGKRMQLIDSDAKIIGVVQDFHVKSLHTNVEPLILALRPESPGYLLARIKAEDVVSTIGFVESTWRNFDSRYPLQYFFMDEHFDAQYRAEEKMLTVFGYFAGLTILIACLGLFGLASFTAEQRTKEIGIRKVLGSSTGGIVLLLSKDFALLVLISIVLASPLAWYGMHTWLQDFAYRTELSWWIFALSGAVAMLIALLTVSLHAMKAALNDPVKSLRAH</sequence>
<dbReference type="OrthoDB" id="5933722at2"/>
<evidence type="ECO:0000259" key="7">
    <source>
        <dbReference type="Pfam" id="PF02687"/>
    </source>
</evidence>
<evidence type="ECO:0000256" key="5">
    <source>
        <dbReference type="ARBA" id="ARBA00023136"/>
    </source>
</evidence>
<dbReference type="Proteomes" id="UP000256708">
    <property type="component" value="Unassembled WGS sequence"/>
</dbReference>
<keyword evidence="3 6" id="KW-0812">Transmembrane</keyword>
<evidence type="ECO:0000259" key="8">
    <source>
        <dbReference type="Pfam" id="PF12704"/>
    </source>
</evidence>
<evidence type="ECO:0000256" key="1">
    <source>
        <dbReference type="ARBA" id="ARBA00004651"/>
    </source>
</evidence>
<feature type="domain" description="ABC3 transporter permease C-terminal" evidence="7">
    <location>
        <begin position="677"/>
        <end position="783"/>
    </location>
</feature>
<dbReference type="Pfam" id="PF02687">
    <property type="entry name" value="FtsX"/>
    <property type="match status" value="2"/>
</dbReference>
<keyword evidence="10" id="KW-1185">Reference proteome</keyword>